<evidence type="ECO:0000256" key="1">
    <source>
        <dbReference type="SAM" id="MobiDB-lite"/>
    </source>
</evidence>
<dbReference type="EMBL" id="JBHUDH010000187">
    <property type="protein sequence ID" value="MFD1527369.1"/>
    <property type="molecule type" value="Genomic_DNA"/>
</dbReference>
<dbReference type="Proteomes" id="UP001597111">
    <property type="component" value="Unassembled WGS sequence"/>
</dbReference>
<comment type="caution">
    <text evidence="2">The sequence shown here is derived from an EMBL/GenBank/DDBJ whole genome shotgun (WGS) entry which is preliminary data.</text>
</comment>
<reference evidence="2 3" key="1">
    <citation type="journal article" date="2019" name="Int. J. Syst. Evol. Microbiol.">
        <title>The Global Catalogue of Microorganisms (GCM) 10K type strain sequencing project: providing services to taxonomists for standard genome sequencing and annotation.</title>
        <authorList>
            <consortium name="The Broad Institute Genomics Platform"/>
            <consortium name="The Broad Institute Genome Sequencing Center for Infectious Disease"/>
            <person name="Wu L."/>
            <person name="Ma J."/>
        </authorList>
    </citation>
    <scope>NUCLEOTIDE SEQUENCE [LARGE SCALE GENOMIC DNA]</scope>
    <source>
        <strain evidence="2 3">CGMCC 1.12285</strain>
    </source>
</reference>
<gene>
    <name evidence="2" type="ORF">ACFR9S_13870</name>
</gene>
<name>A0ABD6B8Y5_9EURY</name>
<protein>
    <submittedName>
        <fullName evidence="2">Uncharacterized protein</fullName>
    </submittedName>
</protein>
<evidence type="ECO:0000313" key="2">
    <source>
        <dbReference type="EMBL" id="MFD1527369.1"/>
    </source>
</evidence>
<accession>A0ABD6B8Y5</accession>
<organism evidence="2 3">
    <name type="scientific">Halolamina salina</name>
    <dbReference type="NCBI Taxonomy" id="1220023"/>
    <lineage>
        <taxon>Archaea</taxon>
        <taxon>Methanobacteriati</taxon>
        <taxon>Methanobacteriota</taxon>
        <taxon>Stenosarchaea group</taxon>
        <taxon>Halobacteria</taxon>
        <taxon>Halobacteriales</taxon>
        <taxon>Haloferacaceae</taxon>
    </lineage>
</organism>
<sequence length="78" mass="8423">MATTVHRKHQGEQRTFLVVPATDATGREVGSHVFQVTDDGPEYVGEGDAVGDWEPDEELTNDDAPQSALNAAREADDV</sequence>
<keyword evidence="3" id="KW-1185">Reference proteome</keyword>
<dbReference type="AlphaFoldDB" id="A0ABD6B8Y5"/>
<dbReference type="RefSeq" id="WP_379730506.1">
    <property type="nucleotide sequence ID" value="NZ_JBHSWZ010000006.1"/>
</dbReference>
<feature type="compositionally biased region" description="Acidic residues" evidence="1">
    <location>
        <begin position="49"/>
        <end position="61"/>
    </location>
</feature>
<feature type="region of interest" description="Disordered" evidence="1">
    <location>
        <begin position="37"/>
        <end position="78"/>
    </location>
</feature>
<evidence type="ECO:0000313" key="3">
    <source>
        <dbReference type="Proteomes" id="UP001597111"/>
    </source>
</evidence>
<proteinExistence type="predicted"/>